<organism evidence="5">
    <name type="scientific">Cladocopium goreaui</name>
    <dbReference type="NCBI Taxonomy" id="2562237"/>
    <lineage>
        <taxon>Eukaryota</taxon>
        <taxon>Sar</taxon>
        <taxon>Alveolata</taxon>
        <taxon>Dinophyceae</taxon>
        <taxon>Suessiales</taxon>
        <taxon>Symbiodiniaceae</taxon>
        <taxon>Cladocopium</taxon>
    </lineage>
</organism>
<evidence type="ECO:0000256" key="3">
    <source>
        <dbReference type="ARBA" id="ARBA00022741"/>
    </source>
</evidence>
<proteinExistence type="inferred from homology"/>
<dbReference type="SUPFAM" id="SSF56801">
    <property type="entry name" value="Acetyl-CoA synthetase-like"/>
    <property type="match status" value="1"/>
</dbReference>
<dbReference type="EMBL" id="CAMXCT020000507">
    <property type="protein sequence ID" value="CAL1133076.1"/>
    <property type="molecule type" value="Genomic_DNA"/>
</dbReference>
<dbReference type="OrthoDB" id="1700726at2759"/>
<dbReference type="PANTHER" id="PTHR43272:SF83">
    <property type="entry name" value="ACYL-COA SYNTHETASE LONG-CHAIN, ISOFORM J"/>
    <property type="match status" value="1"/>
</dbReference>
<evidence type="ECO:0000313" key="5">
    <source>
        <dbReference type="EMBL" id="CAI3979701.1"/>
    </source>
</evidence>
<evidence type="ECO:0000256" key="2">
    <source>
        <dbReference type="ARBA" id="ARBA00022598"/>
    </source>
</evidence>
<comment type="similarity">
    <text evidence="1">Belongs to the ATP-dependent AMP-binding enzyme family.</text>
</comment>
<evidence type="ECO:0000256" key="4">
    <source>
        <dbReference type="ARBA" id="ARBA00022840"/>
    </source>
</evidence>
<comment type="caution">
    <text evidence="5">The sequence shown here is derived from an EMBL/GenBank/DDBJ whole genome shotgun (WGS) entry which is preliminary data.</text>
</comment>
<name>A0A9P1FKX6_9DINO</name>
<dbReference type="EMBL" id="CAMXCT030000507">
    <property type="protein sequence ID" value="CAL4767013.1"/>
    <property type="molecule type" value="Genomic_DNA"/>
</dbReference>
<reference evidence="5" key="1">
    <citation type="submission" date="2022-10" db="EMBL/GenBank/DDBJ databases">
        <authorList>
            <person name="Chen Y."/>
            <person name="Dougan E. K."/>
            <person name="Chan C."/>
            <person name="Rhodes N."/>
            <person name="Thang M."/>
        </authorList>
    </citation>
    <scope>NUCLEOTIDE SEQUENCE</scope>
</reference>
<evidence type="ECO:0000313" key="7">
    <source>
        <dbReference type="EMBL" id="CAL4767013.1"/>
    </source>
</evidence>
<evidence type="ECO:0000313" key="6">
    <source>
        <dbReference type="EMBL" id="CAL1133076.1"/>
    </source>
</evidence>
<evidence type="ECO:0000313" key="8">
    <source>
        <dbReference type="Proteomes" id="UP001152797"/>
    </source>
</evidence>
<dbReference type="EMBL" id="CAMXCT010000507">
    <property type="protein sequence ID" value="CAI3979701.1"/>
    <property type="molecule type" value="Genomic_DNA"/>
</dbReference>
<protein>
    <submittedName>
        <fullName evidence="7">Long chain acyl-CoA synthetase 6, peroxisomal (AtLACS6)</fullName>
    </submittedName>
</protein>
<dbReference type="AlphaFoldDB" id="A0A9P1FKX6"/>
<sequence>MMTILPRSCRAALPKACRAKTPCRVSVVAVTVCAAGASGTWDIYSQIASRLKSLQVQRRKLRRVDLWWHFSSSWRCGSRNPRCGRTSTHRCSTCWCSRSSSPCLVDLAVVPSPLMFRLQKPLADPSVGFVGSVLSSVELTLHSEPEITDNDGKPYLCTDKVHSDGSACCGRGEIWMRGAFRWLRLLRSGRNLDESNSIGSGYYKLPEQTAADFDKDGWFHSGDIGLITPEGKVKIIDHKKNLVKLEGGEHVALKLINVTYNNHELVNTDAGGVCSFASHEIDLPVLLAQCKKKELLALAAANGVTGKDDDALCKDPKVMAAVKTALDAVAKAHKLPALMQAIAVMPVLEPWTADNGCLTATSKSKALITNVLGQQPGIGWWPRRFTSSMKRTWTC</sequence>
<keyword evidence="8" id="KW-1185">Reference proteome</keyword>
<keyword evidence="2" id="KW-0436">Ligase</keyword>
<dbReference type="GO" id="GO:0016020">
    <property type="term" value="C:membrane"/>
    <property type="evidence" value="ECO:0007669"/>
    <property type="project" value="TreeGrafter"/>
</dbReference>
<dbReference type="Proteomes" id="UP001152797">
    <property type="component" value="Unassembled WGS sequence"/>
</dbReference>
<dbReference type="PANTHER" id="PTHR43272">
    <property type="entry name" value="LONG-CHAIN-FATTY-ACID--COA LIGASE"/>
    <property type="match status" value="1"/>
</dbReference>
<dbReference type="Gene3D" id="3.40.50.12780">
    <property type="entry name" value="N-terminal domain of ligase-like"/>
    <property type="match status" value="1"/>
</dbReference>
<dbReference type="GO" id="GO:0005524">
    <property type="term" value="F:ATP binding"/>
    <property type="evidence" value="ECO:0007669"/>
    <property type="project" value="UniProtKB-KW"/>
</dbReference>
<keyword evidence="4" id="KW-0067">ATP-binding</keyword>
<gene>
    <name evidence="5" type="ORF">C1SCF055_LOCUS7636</name>
</gene>
<evidence type="ECO:0000256" key="1">
    <source>
        <dbReference type="ARBA" id="ARBA00006432"/>
    </source>
</evidence>
<reference evidence="6" key="2">
    <citation type="submission" date="2024-04" db="EMBL/GenBank/DDBJ databases">
        <authorList>
            <person name="Chen Y."/>
            <person name="Shah S."/>
            <person name="Dougan E. K."/>
            <person name="Thang M."/>
            <person name="Chan C."/>
        </authorList>
    </citation>
    <scope>NUCLEOTIDE SEQUENCE [LARGE SCALE GENOMIC DNA]</scope>
</reference>
<accession>A0A9P1FKX6</accession>
<dbReference type="GO" id="GO:0004467">
    <property type="term" value="F:long-chain fatty acid-CoA ligase activity"/>
    <property type="evidence" value="ECO:0007669"/>
    <property type="project" value="TreeGrafter"/>
</dbReference>
<dbReference type="GO" id="GO:0005783">
    <property type="term" value="C:endoplasmic reticulum"/>
    <property type="evidence" value="ECO:0007669"/>
    <property type="project" value="TreeGrafter"/>
</dbReference>
<keyword evidence="3" id="KW-0547">Nucleotide-binding</keyword>
<dbReference type="InterPro" id="IPR042099">
    <property type="entry name" value="ANL_N_sf"/>
</dbReference>